<dbReference type="Gene3D" id="1.25.40.10">
    <property type="entry name" value="Tetratricopeptide repeat domain"/>
    <property type="match status" value="2"/>
</dbReference>
<dbReference type="InterPro" id="IPR002182">
    <property type="entry name" value="NB-ARC"/>
</dbReference>
<dbReference type="InterPro" id="IPR053137">
    <property type="entry name" value="NLR-like"/>
</dbReference>
<dbReference type="Pfam" id="PF13374">
    <property type="entry name" value="TPR_10"/>
    <property type="match status" value="4"/>
</dbReference>
<dbReference type="SUPFAM" id="SSF52540">
    <property type="entry name" value="P-loop containing nucleoside triphosphate hydrolases"/>
    <property type="match status" value="1"/>
</dbReference>
<feature type="domain" description="DUF7779" evidence="2">
    <location>
        <begin position="385"/>
        <end position="467"/>
    </location>
</feature>
<dbReference type="PANTHER" id="PTHR46082:SF6">
    <property type="entry name" value="AAA+ ATPASE DOMAIN-CONTAINING PROTEIN-RELATED"/>
    <property type="match status" value="1"/>
</dbReference>
<dbReference type="InterPro" id="IPR056681">
    <property type="entry name" value="DUF7779"/>
</dbReference>
<organism evidence="3 4">
    <name type="scientific">Actinacidiphila polyblastidii</name>
    <dbReference type="NCBI Taxonomy" id="3110430"/>
    <lineage>
        <taxon>Bacteria</taxon>
        <taxon>Bacillati</taxon>
        <taxon>Actinomycetota</taxon>
        <taxon>Actinomycetes</taxon>
        <taxon>Kitasatosporales</taxon>
        <taxon>Streptomycetaceae</taxon>
        <taxon>Actinacidiphila</taxon>
    </lineage>
</organism>
<feature type="domain" description="NB-ARC" evidence="1">
    <location>
        <begin position="153"/>
        <end position="287"/>
    </location>
</feature>
<keyword evidence="4" id="KW-1185">Reference proteome</keyword>
<evidence type="ECO:0000259" key="2">
    <source>
        <dbReference type="Pfam" id="PF25000"/>
    </source>
</evidence>
<dbReference type="Proteomes" id="UP001344658">
    <property type="component" value="Unassembled WGS sequence"/>
</dbReference>
<dbReference type="EMBL" id="JAZEWV010000044">
    <property type="protein sequence ID" value="MEE4546349.1"/>
    <property type="molecule type" value="Genomic_DNA"/>
</dbReference>
<sequence length="866" mass="93663">MLDELKHLHALVGSPSLETLARHAQAEGSATSRSTFGNLLNGRSTRLETVEAFVRACARHARTRRPSITLDPQEVHLDTWRDRYADSHRSGGTRPTSAAPRWVELIADAPRRPQPWPHQVGVLPLLADCRQERPADRDLDAFMATGSGTAVVWQVLSGMGGVGKTQLAAALAHRTWRAGQIDLLIWVAAASRDAVVIAYAQAAADITGLQDDDPEQGASRFLAWLSEPHRRRWLIVLDDLQNPADLNGLWPPSVPCGRAIVTTRRRDAALSSGRYLVEVGLFTPKQSTAYLSARLGGDGDLLADDERLAEDLGHLPLALAQAGAYIVDRGLSCAEYRHRLNDARRRLADLTPEPGALPDEQRATVAATWSLSIDLADSLTPRGLSRPVLELAALLDPNAIPAELLTTSVVTAYLSGRRDHEEPVEADDVRDVLHCLHRLSLLTLDPVDPTIRVHALVQRAVRESAHPEHADALAMTVADALLSIWPDIENDPSHGQALRANTAALRAAAGTALWNTETGAHRVLFAAGISLGEAGLVSAAAAYYGDLGSTAVQRLGAEHPHTLAVRAGHARWRGEAGDTFGAFVATEALLADRLRVLGPDHLDTLTTRHNLAYWQGESGDPAGAATAFDNLLHDMARLLGPDHPDTLTTRNDLAWWRGKAGDPAGAAEALRALLGDRQRVLGPDHLHSMITRNDLAWWRGLAGDPSGAVNAFSVLLPDLVRVLGPDHPRTLTTRNNLAWWQGAAGDPLRALAALGDVYADRLRVLGPDHPHTMITRGSLAYWTAMAGDPDGAVRAFEALLTDRLRVLGPEHPHTRTNRQQIIYWSNDPGCQPTTGALMTDMVQVLGPDHPDTLTVWSHDSSQASPP</sequence>
<dbReference type="Gene3D" id="3.40.50.300">
    <property type="entry name" value="P-loop containing nucleotide triphosphate hydrolases"/>
    <property type="match status" value="1"/>
</dbReference>
<comment type="caution">
    <text evidence="3">The sequence shown here is derived from an EMBL/GenBank/DDBJ whole genome shotgun (WGS) entry which is preliminary data.</text>
</comment>
<evidence type="ECO:0000313" key="4">
    <source>
        <dbReference type="Proteomes" id="UP001344658"/>
    </source>
</evidence>
<gene>
    <name evidence="3" type="primary">fxsT</name>
    <name evidence="3" type="ORF">V2S66_30855</name>
</gene>
<dbReference type="PANTHER" id="PTHR46082">
    <property type="entry name" value="ATP/GTP-BINDING PROTEIN-RELATED"/>
    <property type="match status" value="1"/>
</dbReference>
<dbReference type="InterPro" id="IPR011990">
    <property type="entry name" value="TPR-like_helical_dom_sf"/>
</dbReference>
<name>A0ABU7PM67_9ACTN</name>
<dbReference type="Pfam" id="PF00931">
    <property type="entry name" value="NB-ARC"/>
    <property type="match status" value="1"/>
</dbReference>
<evidence type="ECO:0000259" key="1">
    <source>
        <dbReference type="Pfam" id="PF00931"/>
    </source>
</evidence>
<proteinExistence type="predicted"/>
<reference evidence="3 4" key="1">
    <citation type="submission" date="2023-12" db="EMBL/GenBank/DDBJ databases">
        <title>Streptomyces sp. V4-01.</title>
        <authorList>
            <person name="Somphong A."/>
            <person name="Phongsopitanun W."/>
        </authorList>
    </citation>
    <scope>NUCLEOTIDE SEQUENCE [LARGE SCALE GENOMIC DNA]</scope>
    <source>
        <strain evidence="3 4">V4-01</strain>
    </source>
</reference>
<protein>
    <submittedName>
        <fullName evidence="3">FxSxx-COOH system tetratricopeptide repeat protein</fullName>
    </submittedName>
</protein>
<dbReference type="SUPFAM" id="SSF48452">
    <property type="entry name" value="TPR-like"/>
    <property type="match status" value="2"/>
</dbReference>
<dbReference type="Pfam" id="PF25000">
    <property type="entry name" value="DUF7779"/>
    <property type="match status" value="1"/>
</dbReference>
<dbReference type="RefSeq" id="WP_330800049.1">
    <property type="nucleotide sequence ID" value="NZ_JAZEWV010000044.1"/>
</dbReference>
<dbReference type="PRINTS" id="PR00364">
    <property type="entry name" value="DISEASERSIST"/>
</dbReference>
<evidence type="ECO:0000313" key="3">
    <source>
        <dbReference type="EMBL" id="MEE4546349.1"/>
    </source>
</evidence>
<accession>A0ABU7PM67</accession>
<dbReference type="InterPro" id="IPR027417">
    <property type="entry name" value="P-loop_NTPase"/>
</dbReference>
<dbReference type="NCBIfam" id="NF040586">
    <property type="entry name" value="FxSxx_TPR"/>
    <property type="match status" value="1"/>
</dbReference>